<dbReference type="PANTHER" id="PTHR46094:SF1">
    <property type="entry name" value="INTEGRATOR COMPLEX SUBUNIT 9"/>
    <property type="match status" value="1"/>
</dbReference>
<dbReference type="GO" id="GO:0005737">
    <property type="term" value="C:cytoplasm"/>
    <property type="evidence" value="ECO:0007669"/>
    <property type="project" value="UniProtKB-SubCell"/>
</dbReference>
<dbReference type="Pfam" id="PF21382">
    <property type="entry name" value="IntS9_C"/>
    <property type="match status" value="1"/>
</dbReference>
<evidence type="ECO:0000256" key="4">
    <source>
        <dbReference type="ARBA" id="ARBA00022490"/>
    </source>
</evidence>
<dbReference type="Gene3D" id="3.60.15.10">
    <property type="entry name" value="Ribonuclease Z/Hydroxyacylglutathione hydrolase-like"/>
    <property type="match status" value="1"/>
</dbReference>
<dbReference type="PANTHER" id="PTHR46094">
    <property type="entry name" value="INTEGRATOR COMPLEX SUBUNIT 9"/>
    <property type="match status" value="1"/>
</dbReference>
<comment type="subcellular location">
    <subcellularLocation>
        <location evidence="2">Cytoplasm</location>
    </subcellularLocation>
    <subcellularLocation>
        <location evidence="1">Nucleus</location>
    </subcellularLocation>
</comment>
<accession>A0A1B6D531</accession>
<protein>
    <recommendedName>
        <fullName evidence="6">Beta-Casp domain-containing protein</fullName>
    </recommendedName>
</protein>
<dbReference type="InterPro" id="IPR027074">
    <property type="entry name" value="Integrator_9su"/>
</dbReference>
<gene>
    <name evidence="8" type="ORF">g.37516</name>
    <name evidence="7" type="ORF">g.37529</name>
</gene>
<feature type="domain" description="Beta-Casp" evidence="6">
    <location>
        <begin position="330"/>
        <end position="459"/>
    </location>
</feature>
<sequence>MCINEDPDFYLVNESLKASISDTQFVYHSYCLSSHPNKPCHVLTFKENTIMLDCGLSSHSVLNFLPLPLVYTPRLNNLQTWMPRDCSDPELEGELKECGGRVFVDSAPEFCLPLSKLIDYAEVDVILISNYMSMLALPFVTEGSGFDGVVYATEPTLQIGRMYLEELVEYIEQTPKAVLATHWKEMLHLLPSPLSESIKPRSWQQLYNTTAVQNSLARVRMLGYDEKRDVYGSLRVTPVSSGYCLGSSNWIISSDHEKIAYVSGSSTLTTHPKPMDQAALKNSHVLVLTGLTQTPTANPDTMLGELCLAVAMTVRNNGCVLIPCYASGTVYDLFECLSAHLDSSSLSHIPMFFISPVADTSIAYSNILAEWLSQTKQNKVYLPEEPFPHANLVKTGRLKHYKHIYSEGFSADFRQPCIVFCGHPSLRFGDAVHFVELWGSNPQHTIIFTEPDFPYTEALAPFQPVAMKIHHCPIDTSLNFTQANKLIRDLKPQVLILPECYTQPPLNHPQRNDLIVEHGDRKVMTVKRGEVLTLPLKRKREKVQLSPELANELKPVEVKSGINLATLTGVLNIKNNQYEVKVVQDDDDGLGSKEMKLFKKLDLKSKSFFEFGTVDIDQFVQRLNLEGFIDAKVEPGSTGFIIHLQDQDSIIQVEDTSTHIYCGGDQQLRIKLRNILLQCLNKF</sequence>
<dbReference type="GO" id="GO:0034472">
    <property type="term" value="P:snRNA 3'-end processing"/>
    <property type="evidence" value="ECO:0007669"/>
    <property type="project" value="TreeGrafter"/>
</dbReference>
<dbReference type="EMBL" id="GEDC01016494">
    <property type="protein sequence ID" value="JAS20804.1"/>
    <property type="molecule type" value="Transcribed_RNA"/>
</dbReference>
<name>A0A1B6D531_9HEMI</name>
<dbReference type="SUPFAM" id="SSF56281">
    <property type="entry name" value="Metallo-hydrolase/oxidoreductase"/>
    <property type="match status" value="1"/>
</dbReference>
<dbReference type="InterPro" id="IPR036866">
    <property type="entry name" value="RibonucZ/Hydroxyglut_hydro"/>
</dbReference>
<dbReference type="InterPro" id="IPR022712">
    <property type="entry name" value="Beta_Casp"/>
</dbReference>
<organism evidence="7">
    <name type="scientific">Clastoptera arizonana</name>
    <name type="common">Arizona spittle bug</name>
    <dbReference type="NCBI Taxonomy" id="38151"/>
    <lineage>
        <taxon>Eukaryota</taxon>
        <taxon>Metazoa</taxon>
        <taxon>Ecdysozoa</taxon>
        <taxon>Arthropoda</taxon>
        <taxon>Hexapoda</taxon>
        <taxon>Insecta</taxon>
        <taxon>Pterygota</taxon>
        <taxon>Neoptera</taxon>
        <taxon>Paraneoptera</taxon>
        <taxon>Hemiptera</taxon>
        <taxon>Auchenorrhyncha</taxon>
        <taxon>Cercopoidea</taxon>
        <taxon>Clastopteridae</taxon>
        <taxon>Clastoptera</taxon>
    </lineage>
</organism>
<keyword evidence="4" id="KW-0963">Cytoplasm</keyword>
<dbReference type="Pfam" id="PF10996">
    <property type="entry name" value="Beta-Casp"/>
    <property type="match status" value="1"/>
</dbReference>
<dbReference type="GO" id="GO:0032039">
    <property type="term" value="C:integrator complex"/>
    <property type="evidence" value="ECO:0007669"/>
    <property type="project" value="InterPro"/>
</dbReference>
<dbReference type="InterPro" id="IPR048660">
    <property type="entry name" value="IntS9-like_C"/>
</dbReference>
<evidence type="ECO:0000313" key="8">
    <source>
        <dbReference type="EMBL" id="JAS36124.1"/>
    </source>
</evidence>
<dbReference type="AlphaFoldDB" id="A0A1B6D531"/>
<dbReference type="SMART" id="SM01027">
    <property type="entry name" value="Beta-Casp"/>
    <property type="match status" value="1"/>
</dbReference>
<dbReference type="Gene3D" id="3.40.50.10890">
    <property type="match status" value="1"/>
</dbReference>
<evidence type="ECO:0000256" key="2">
    <source>
        <dbReference type="ARBA" id="ARBA00004496"/>
    </source>
</evidence>
<dbReference type="EMBL" id="GEDC01001174">
    <property type="protein sequence ID" value="JAS36124.1"/>
    <property type="molecule type" value="Transcribed_RNA"/>
</dbReference>
<dbReference type="Pfam" id="PF16661">
    <property type="entry name" value="Lactamase_B_6"/>
    <property type="match status" value="1"/>
</dbReference>
<comment type="similarity">
    <text evidence="3">Belongs to the metallo-beta-lactamase superfamily. RNA-metabolizing metallo-beta-lactamase-like family. INTS9 subfamily.</text>
</comment>
<dbReference type="InterPro" id="IPR001279">
    <property type="entry name" value="Metallo-B-lactamas"/>
</dbReference>
<reference evidence="7" key="1">
    <citation type="submission" date="2015-12" db="EMBL/GenBank/DDBJ databases">
        <title>De novo transcriptome assembly of four potential Pierce s Disease insect vectors from Arizona vineyards.</title>
        <authorList>
            <person name="Tassone E.E."/>
        </authorList>
    </citation>
    <scope>NUCLEOTIDE SEQUENCE</scope>
</reference>
<keyword evidence="5" id="KW-0539">Nucleus</keyword>
<proteinExistence type="inferred from homology"/>
<evidence type="ECO:0000259" key="6">
    <source>
        <dbReference type="SMART" id="SM01027"/>
    </source>
</evidence>
<evidence type="ECO:0000313" key="7">
    <source>
        <dbReference type="EMBL" id="JAS20804.1"/>
    </source>
</evidence>
<evidence type="ECO:0000256" key="1">
    <source>
        <dbReference type="ARBA" id="ARBA00004123"/>
    </source>
</evidence>
<evidence type="ECO:0000256" key="3">
    <source>
        <dbReference type="ARBA" id="ARBA00006861"/>
    </source>
</evidence>
<evidence type="ECO:0000256" key="5">
    <source>
        <dbReference type="ARBA" id="ARBA00023242"/>
    </source>
</evidence>